<dbReference type="PANTHER" id="PTHR46796">
    <property type="entry name" value="HTH-TYPE TRANSCRIPTIONAL ACTIVATOR RHAS-RELATED"/>
    <property type="match status" value="1"/>
</dbReference>
<protein>
    <submittedName>
        <fullName evidence="6">Helix-turn-helix domain-containing protein</fullName>
    </submittedName>
</protein>
<dbReference type="InterPro" id="IPR020449">
    <property type="entry name" value="Tscrpt_reg_AraC-type_HTH"/>
</dbReference>
<dbReference type="PRINTS" id="PR00032">
    <property type="entry name" value="HTHARAC"/>
</dbReference>
<dbReference type="PANTHER" id="PTHR46796:SF6">
    <property type="entry name" value="ARAC SUBFAMILY"/>
    <property type="match status" value="1"/>
</dbReference>
<dbReference type="Pfam" id="PF12833">
    <property type="entry name" value="HTH_18"/>
    <property type="match status" value="1"/>
</dbReference>
<evidence type="ECO:0000256" key="4">
    <source>
        <dbReference type="SAM" id="MobiDB-lite"/>
    </source>
</evidence>
<dbReference type="InterPro" id="IPR050204">
    <property type="entry name" value="AraC_XylS_family_regulators"/>
</dbReference>
<evidence type="ECO:0000256" key="2">
    <source>
        <dbReference type="ARBA" id="ARBA00023125"/>
    </source>
</evidence>
<dbReference type="Proteomes" id="UP001642900">
    <property type="component" value="Unassembled WGS sequence"/>
</dbReference>
<sequence length="380" mass="42125">MSPSKTEYDIDSGSARPPDRERRRRPRPPPDEPPPPGPPALEPLHFSTRDLAIESQFAAWQAHVAPLVDVRLPNGTSVEEGFSADHTAWNLGSMLIVQQHVPAHSYSRSAKKLRSSPIDHWVVVLPRTGRAWTEVNDQVAESQPGKVEFRSLGHPFRGRATESESVLLYMPRELFTEAAATLDAKNNSVLLGNFANLVTDYINGIEARLRTLTADDLPSVIQATRDMILAGLSPSAGRGVEQQMNVALMERARRYVQRNLNSPDLTPDALCRELGVSRTRLYQLFEPSGGVLHYIQKRRLLSAHAALSDPANRQRIVDIAESAGFSSAANFSRAFSSEFGYSPREARNSATPARLGHAVSSLEHQDKHRSFEEWLKMLGS</sequence>
<organism evidence="6 7">
    <name type="scientific">Allomesorhizobium camelthorni</name>
    <dbReference type="NCBI Taxonomy" id="475069"/>
    <lineage>
        <taxon>Bacteria</taxon>
        <taxon>Pseudomonadati</taxon>
        <taxon>Pseudomonadota</taxon>
        <taxon>Alphaproteobacteria</taxon>
        <taxon>Hyphomicrobiales</taxon>
        <taxon>Phyllobacteriaceae</taxon>
        <taxon>Allomesorhizobium</taxon>
    </lineage>
</organism>
<dbReference type="EMBL" id="JAAKZF010000058">
    <property type="protein sequence ID" value="NGO54632.1"/>
    <property type="molecule type" value="Genomic_DNA"/>
</dbReference>
<dbReference type="GO" id="GO:0043565">
    <property type="term" value="F:sequence-specific DNA binding"/>
    <property type="evidence" value="ECO:0007669"/>
    <property type="project" value="InterPro"/>
</dbReference>
<evidence type="ECO:0000259" key="5">
    <source>
        <dbReference type="PROSITE" id="PS01124"/>
    </source>
</evidence>
<evidence type="ECO:0000256" key="1">
    <source>
        <dbReference type="ARBA" id="ARBA00023015"/>
    </source>
</evidence>
<keyword evidence="1" id="KW-0805">Transcription regulation</keyword>
<keyword evidence="7" id="KW-1185">Reference proteome</keyword>
<dbReference type="InterPro" id="IPR018060">
    <property type="entry name" value="HTH_AraC"/>
</dbReference>
<proteinExistence type="predicted"/>
<feature type="domain" description="HTH araC/xylS-type" evidence="5">
    <location>
        <begin position="250"/>
        <end position="349"/>
    </location>
</feature>
<dbReference type="PROSITE" id="PS00041">
    <property type="entry name" value="HTH_ARAC_FAMILY_1"/>
    <property type="match status" value="1"/>
</dbReference>
<evidence type="ECO:0000256" key="3">
    <source>
        <dbReference type="ARBA" id="ARBA00023163"/>
    </source>
</evidence>
<dbReference type="RefSeq" id="WP_165032974.1">
    <property type="nucleotide sequence ID" value="NZ_JAAKZF010000058.1"/>
</dbReference>
<evidence type="ECO:0000313" key="7">
    <source>
        <dbReference type="Proteomes" id="UP001642900"/>
    </source>
</evidence>
<dbReference type="InterPro" id="IPR018062">
    <property type="entry name" value="HTH_AraC-typ_CS"/>
</dbReference>
<dbReference type="SUPFAM" id="SSF46689">
    <property type="entry name" value="Homeodomain-like"/>
    <property type="match status" value="1"/>
</dbReference>
<name>A0A6G4WIK7_9HYPH</name>
<dbReference type="InterPro" id="IPR009057">
    <property type="entry name" value="Homeodomain-like_sf"/>
</dbReference>
<gene>
    <name evidence="6" type="ORF">G6N73_26495</name>
</gene>
<keyword evidence="2" id="KW-0238">DNA-binding</keyword>
<reference evidence="6 7" key="1">
    <citation type="submission" date="2020-02" db="EMBL/GenBank/DDBJ databases">
        <title>Genome sequence of strain CCNWXJ40-4.</title>
        <authorList>
            <person name="Gao J."/>
            <person name="Sun J."/>
        </authorList>
    </citation>
    <scope>NUCLEOTIDE SEQUENCE [LARGE SCALE GENOMIC DNA]</scope>
    <source>
        <strain evidence="6 7">CCNWXJ 40-4</strain>
    </source>
</reference>
<feature type="region of interest" description="Disordered" evidence="4">
    <location>
        <begin position="1"/>
        <end position="43"/>
    </location>
</feature>
<dbReference type="GO" id="GO:0003700">
    <property type="term" value="F:DNA-binding transcription factor activity"/>
    <property type="evidence" value="ECO:0007669"/>
    <property type="project" value="InterPro"/>
</dbReference>
<dbReference type="PROSITE" id="PS01124">
    <property type="entry name" value="HTH_ARAC_FAMILY_2"/>
    <property type="match status" value="1"/>
</dbReference>
<comment type="caution">
    <text evidence="6">The sequence shown here is derived from an EMBL/GenBank/DDBJ whole genome shotgun (WGS) entry which is preliminary data.</text>
</comment>
<dbReference type="SMART" id="SM00342">
    <property type="entry name" value="HTH_ARAC"/>
    <property type="match status" value="1"/>
</dbReference>
<dbReference type="AlphaFoldDB" id="A0A6G4WIK7"/>
<feature type="compositionally biased region" description="Pro residues" evidence="4">
    <location>
        <begin position="31"/>
        <end position="41"/>
    </location>
</feature>
<evidence type="ECO:0000313" key="6">
    <source>
        <dbReference type="EMBL" id="NGO54632.1"/>
    </source>
</evidence>
<keyword evidence="3" id="KW-0804">Transcription</keyword>
<dbReference type="Gene3D" id="1.10.10.60">
    <property type="entry name" value="Homeodomain-like"/>
    <property type="match status" value="1"/>
</dbReference>
<accession>A0A6G4WIK7</accession>